<feature type="binding site" evidence="9">
    <location>
        <begin position="266"/>
        <end position="273"/>
    </location>
    <ligand>
        <name>ATP</name>
        <dbReference type="ChEBI" id="CHEBI:30616"/>
    </ligand>
</feature>
<dbReference type="InterPro" id="IPR014016">
    <property type="entry name" value="UvrD-like_ATP-bd"/>
</dbReference>
<comment type="catalytic activity">
    <reaction evidence="8">
        <text>ATP + H2O = ADP + phosphate + H(+)</text>
        <dbReference type="Rhea" id="RHEA:13065"/>
        <dbReference type="ChEBI" id="CHEBI:15377"/>
        <dbReference type="ChEBI" id="CHEBI:15378"/>
        <dbReference type="ChEBI" id="CHEBI:30616"/>
        <dbReference type="ChEBI" id="CHEBI:43474"/>
        <dbReference type="ChEBI" id="CHEBI:456216"/>
        <dbReference type="EC" id="5.6.2.4"/>
    </reaction>
</comment>
<dbReference type="PANTHER" id="PTHR11070">
    <property type="entry name" value="UVRD / RECB / PCRA DNA HELICASE FAMILY MEMBER"/>
    <property type="match status" value="1"/>
</dbReference>
<dbReference type="GO" id="GO:0043138">
    <property type="term" value="F:3'-5' DNA helicase activity"/>
    <property type="evidence" value="ECO:0007669"/>
    <property type="project" value="UniProtKB-EC"/>
</dbReference>
<keyword evidence="3 9" id="KW-0347">Helicase</keyword>
<gene>
    <name evidence="11" type="ordered locus">AMIS_60200</name>
</gene>
<dbReference type="GO" id="GO:0016887">
    <property type="term" value="F:ATP hydrolysis activity"/>
    <property type="evidence" value="ECO:0007669"/>
    <property type="project" value="RHEA"/>
</dbReference>
<keyword evidence="12" id="KW-1185">Reference proteome</keyword>
<dbReference type="EC" id="5.6.2.4" evidence="7"/>
<dbReference type="PROSITE" id="PS51198">
    <property type="entry name" value="UVRD_HELICASE_ATP_BIND"/>
    <property type="match status" value="1"/>
</dbReference>
<feature type="domain" description="UvrD-like helicase ATP-binding" evidence="10">
    <location>
        <begin position="245"/>
        <end position="524"/>
    </location>
</feature>
<dbReference type="EMBL" id="AP012319">
    <property type="protein sequence ID" value="BAL91240.1"/>
    <property type="molecule type" value="Genomic_DNA"/>
</dbReference>
<proteinExistence type="predicted"/>
<reference evidence="11 12" key="1">
    <citation type="submission" date="2012-02" db="EMBL/GenBank/DDBJ databases">
        <title>Complete genome sequence of Actinoplanes missouriensis 431 (= NBRC 102363).</title>
        <authorList>
            <person name="Ohnishi Y."/>
            <person name="Ishikawa J."/>
            <person name="Sekine M."/>
            <person name="Hosoyama A."/>
            <person name="Harada T."/>
            <person name="Narita H."/>
            <person name="Hata T."/>
            <person name="Konno Y."/>
            <person name="Tutikane K."/>
            <person name="Fujita N."/>
            <person name="Horinouchi S."/>
            <person name="Hayakawa M."/>
        </authorList>
    </citation>
    <scope>NUCLEOTIDE SEQUENCE [LARGE SCALE GENOMIC DNA]</scope>
    <source>
        <strain evidence="12">ATCC 14538 / DSM 43046 / CBS 188.64 / JCM 3121 / NBRC 102363 / NCIMB 12654 / NRRL B-3342 / UNCC 431</strain>
    </source>
</reference>
<evidence type="ECO:0000256" key="3">
    <source>
        <dbReference type="ARBA" id="ARBA00022806"/>
    </source>
</evidence>
<evidence type="ECO:0000256" key="2">
    <source>
        <dbReference type="ARBA" id="ARBA00022801"/>
    </source>
</evidence>
<evidence type="ECO:0000256" key="7">
    <source>
        <dbReference type="ARBA" id="ARBA00034808"/>
    </source>
</evidence>
<dbReference type="Gene3D" id="3.40.50.300">
    <property type="entry name" value="P-loop containing nucleotide triphosphate hydrolases"/>
    <property type="match status" value="2"/>
</dbReference>
<dbReference type="InterPro" id="IPR027417">
    <property type="entry name" value="P-loop_NTPase"/>
</dbReference>
<comment type="catalytic activity">
    <reaction evidence="6">
        <text>Couples ATP hydrolysis with the unwinding of duplex DNA by translocating in the 3'-5' direction.</text>
        <dbReference type="EC" id="5.6.2.4"/>
    </reaction>
</comment>
<dbReference type="Proteomes" id="UP000007882">
    <property type="component" value="Chromosome"/>
</dbReference>
<accession>I0HE03</accession>
<dbReference type="eggNOG" id="COG2026">
    <property type="taxonomic scope" value="Bacteria"/>
</dbReference>
<evidence type="ECO:0000256" key="5">
    <source>
        <dbReference type="ARBA" id="ARBA00023235"/>
    </source>
</evidence>
<dbReference type="RefSeq" id="WP_014446127.1">
    <property type="nucleotide sequence ID" value="NC_017093.1"/>
</dbReference>
<keyword evidence="5" id="KW-0413">Isomerase</keyword>
<dbReference type="PATRIC" id="fig|512565.3.peg.6015"/>
<dbReference type="AlphaFoldDB" id="I0HE03"/>
<evidence type="ECO:0000256" key="6">
    <source>
        <dbReference type="ARBA" id="ARBA00034617"/>
    </source>
</evidence>
<dbReference type="HOGENOM" id="CLU_023846_0_0_11"/>
<evidence type="ECO:0000313" key="12">
    <source>
        <dbReference type="Proteomes" id="UP000007882"/>
    </source>
</evidence>
<keyword evidence="2 9" id="KW-0378">Hydrolase</keyword>
<dbReference type="GO" id="GO:0000725">
    <property type="term" value="P:recombinational repair"/>
    <property type="evidence" value="ECO:0007669"/>
    <property type="project" value="TreeGrafter"/>
</dbReference>
<dbReference type="GO" id="GO:0003677">
    <property type="term" value="F:DNA binding"/>
    <property type="evidence" value="ECO:0007669"/>
    <property type="project" value="InterPro"/>
</dbReference>
<dbReference type="Pfam" id="PF13361">
    <property type="entry name" value="UvrD_C"/>
    <property type="match status" value="1"/>
</dbReference>
<protein>
    <recommendedName>
        <fullName evidence="7">DNA 3'-5' helicase</fullName>
        <ecNumber evidence="7">5.6.2.4</ecNumber>
    </recommendedName>
</protein>
<dbReference type="PANTHER" id="PTHR11070:SF45">
    <property type="entry name" value="DNA 3'-5' HELICASE"/>
    <property type="match status" value="1"/>
</dbReference>
<evidence type="ECO:0000256" key="1">
    <source>
        <dbReference type="ARBA" id="ARBA00022741"/>
    </source>
</evidence>
<keyword evidence="1 9" id="KW-0547">Nucleotide-binding</keyword>
<dbReference type="Gene3D" id="3.30.2310.20">
    <property type="entry name" value="RelE-like"/>
    <property type="match status" value="1"/>
</dbReference>
<dbReference type="InterPro" id="IPR014017">
    <property type="entry name" value="DNA_helicase_UvrD-like_C"/>
</dbReference>
<dbReference type="STRING" id="512565.AMIS_60200"/>
<dbReference type="OrthoDB" id="3196525at2"/>
<dbReference type="GO" id="GO:0005524">
    <property type="term" value="F:ATP binding"/>
    <property type="evidence" value="ECO:0007669"/>
    <property type="project" value="UniProtKB-UniRule"/>
</dbReference>
<evidence type="ECO:0000256" key="9">
    <source>
        <dbReference type="PROSITE-ProRule" id="PRU00560"/>
    </source>
</evidence>
<dbReference type="InterPro" id="IPR035093">
    <property type="entry name" value="RelE/ParE_toxin_dom_sf"/>
</dbReference>
<sequence length="711" mass="80418">MSAEARLKVLDRAEKEIMKLSRTDIGAVYEFMHKFRNNPEQPGLDLKSLHGDSRLMAARVKRDIRALLLHIGERDYLLIGVEHRSSVYEDLDRYAYRINRVTGGLEVMEVDPIDMQPVGDSIIGRLLPSTPAPAPLFSAYTDAQLIDLGVSEPLLPGIRRIVSEEELVQLVDRAPQVTTDVLFALYDGKTYDEVLEQITKPVRTTDDVDVDDLAAAVQRPATQVTTDDEALKFMLAESFERWQVFLHPTQRRLVERRYSGPARVGGGPGTGKTIVALHRVAHLARQLHPGTTKPILLTTFNRNLAADLKTRLLALGGAELLERVDIANVDRLAARVVAEQDPRAPKRKLDDNQAPQLWRKFLSTENGETTWDADFLAAEWDQVILGQALTSRSDYFRARRPYRGRNLNRMEREEIWELSERFVRWLAAGDSWTWRQVAVRGAALEMARAAEDKYRYRHVIVDEAQDLSAAHWRMLRAMVPAAPDDLFVTGDTHQRIYDNKVTLGSLGINIRGRSSRLTLSYRTTRQILAAALEIMSGETYDDLDGGQEDLAGYRSLLRGGQPFFCGARTWEEERDLIVTQLDEWHRPQDGSVAICVPTKELATDVMKRLEAEGIQAVEIGPDGPKVGDGVHVGTMHRFKGLEYQRVIISGVTDGLVPRMMISRYRDADPAKYQRERQRDRSLLFVAATRARDELAVFWHGAPSPFLSSRRQ</sequence>
<keyword evidence="4 9" id="KW-0067">ATP-binding</keyword>
<evidence type="ECO:0000256" key="4">
    <source>
        <dbReference type="ARBA" id="ARBA00022840"/>
    </source>
</evidence>
<name>I0HE03_ACTM4</name>
<dbReference type="InterPro" id="IPR000212">
    <property type="entry name" value="DNA_helicase_UvrD/REP"/>
</dbReference>
<evidence type="ECO:0000313" key="11">
    <source>
        <dbReference type="EMBL" id="BAL91240.1"/>
    </source>
</evidence>
<organism evidence="11 12">
    <name type="scientific">Actinoplanes missouriensis (strain ATCC 14538 / DSM 43046 / CBS 188.64 / JCM 3121 / NBRC 102363 / NCIMB 12654 / NRRL B-3342 / UNCC 431)</name>
    <dbReference type="NCBI Taxonomy" id="512565"/>
    <lineage>
        <taxon>Bacteria</taxon>
        <taxon>Bacillati</taxon>
        <taxon>Actinomycetota</taxon>
        <taxon>Actinomycetes</taxon>
        <taxon>Micromonosporales</taxon>
        <taxon>Micromonosporaceae</taxon>
        <taxon>Actinoplanes</taxon>
    </lineage>
</organism>
<dbReference type="KEGG" id="ams:AMIS_60200"/>
<dbReference type="SUPFAM" id="SSF52540">
    <property type="entry name" value="P-loop containing nucleoside triphosphate hydrolases"/>
    <property type="match status" value="1"/>
</dbReference>
<evidence type="ECO:0000256" key="8">
    <source>
        <dbReference type="ARBA" id="ARBA00048988"/>
    </source>
</evidence>
<dbReference type="Pfam" id="PF00580">
    <property type="entry name" value="UvrD-helicase"/>
    <property type="match status" value="1"/>
</dbReference>
<evidence type="ECO:0000259" key="10">
    <source>
        <dbReference type="PROSITE" id="PS51198"/>
    </source>
</evidence>
<dbReference type="eggNOG" id="COG0210">
    <property type="taxonomic scope" value="Bacteria"/>
</dbReference>